<dbReference type="AlphaFoldDB" id="A0A409W4E0"/>
<sequence>MSSGFGSTLASGIQDVSALLPLLGTEQCEQHVGSGLSRGYLYPAATPMSIFGSLGLNLAGVKTFVACTGGAHWLADAGFTAPGQDLSLIMVDESLSHEHRSSSTGEIKLITLAKRKMGKISEEYLGFQGLNWAWNINMVWASVGGSLMGLLPYIHLVVLQNGLPLWLRIVYPILRCLGSFVTAVAIQFLLQIQILGILELAMHGPGSDRKFGALCTLSTTGLFIIYFSSSTLENLKLMALVALPLGIIASLIGYVGSFSIVQSSESAWAPYLWLSIEFLLSLLRVYVWSWNPKSDDHYITIFSNLDASPPLFICDQYAEDIEEEKFLASMDADGFLHFISLYAGPVQLFHRPGYNLHYSLSRTRRSFSRVLYIAIEDPIRPIVRIIFRKDNQWEAYTATTRRLDGTQMFEGFLGWNPNIYQERLERRLRSQFDIDRDEICSDSDFIDALKRHYQSIVERLRWRDSLTQPAVNGRILVEYKSTWTLDIMIKSLKVVDRNFVGGNALKEHSVGNQSCENQTYFENGVHEAKQNRVVEDCAARASLYLEFMSQRRTLGTLDTVLSSLEEEYLELLKIAHIFWVEHEVLKAAIFIHRQTSRVQWGGQRNAEYVKPTPASTYRMLVSQSDALDRMLERGATTLGQIYMRHTSDIYEECDKSWDVLFEDFVSSWDDAVLQWHRSGDLGFSEWPNRPTNLSKIFGRLLEITSSMPAGSRARCRTWLDIFIKGCIAQFNLGGPLPPERHLRDFVEDTDDNFKISNLEVLQFQEYSVLFSQRGLHCLLENTLVRYIAFGPFASAEDLEDVTQILKKISCRRDRCITIVFNSPVTKIPLIQNSDITSVVVEGQGSDYGYSDQLDQNRKKKLATISEGNPGPFIFLDREEGRPGVRYFTIAFYPPEYEELLKLVISWRLQPVSGLTSPDEDSLIVNEADKSSEFQRQLEESRGGLILPIFRSNGLEREESDGIIRFHPGQVQTLTVRIDSVHVTMIYVQLLTEYLTPLTEPTFEELGFESESDVQSAIQPTKEDAAENGKNFILSRKPGTYRNLGAVIVEFDHPDRSELE</sequence>
<comment type="caution">
    <text evidence="2">The sequence shown here is derived from an EMBL/GenBank/DDBJ whole genome shotgun (WGS) entry which is preliminary data.</text>
</comment>
<dbReference type="Proteomes" id="UP000284706">
    <property type="component" value="Unassembled WGS sequence"/>
</dbReference>
<feature type="transmembrane region" description="Helical" evidence="1">
    <location>
        <begin position="211"/>
        <end position="229"/>
    </location>
</feature>
<dbReference type="OrthoDB" id="3032844at2759"/>
<dbReference type="InParanoid" id="A0A409W4E0"/>
<protein>
    <submittedName>
        <fullName evidence="2">Uncharacterized protein</fullName>
    </submittedName>
</protein>
<accession>A0A409W4E0</accession>
<dbReference type="EMBL" id="NHYE01005407">
    <property type="protein sequence ID" value="PPQ73400.1"/>
    <property type="molecule type" value="Genomic_DNA"/>
</dbReference>
<name>A0A409W4E0_9AGAR</name>
<keyword evidence="1" id="KW-1133">Transmembrane helix</keyword>
<dbReference type="STRING" id="231916.A0A409W4E0"/>
<keyword evidence="3" id="KW-1185">Reference proteome</keyword>
<evidence type="ECO:0000313" key="3">
    <source>
        <dbReference type="Proteomes" id="UP000284706"/>
    </source>
</evidence>
<reference evidence="2 3" key="1">
    <citation type="journal article" date="2018" name="Evol. Lett.">
        <title>Horizontal gene cluster transfer increased hallucinogenic mushroom diversity.</title>
        <authorList>
            <person name="Reynolds H.T."/>
            <person name="Vijayakumar V."/>
            <person name="Gluck-Thaler E."/>
            <person name="Korotkin H.B."/>
            <person name="Matheny P.B."/>
            <person name="Slot J.C."/>
        </authorList>
    </citation>
    <scope>NUCLEOTIDE SEQUENCE [LARGE SCALE GENOMIC DNA]</scope>
    <source>
        <strain evidence="2 3">SRW20</strain>
    </source>
</reference>
<keyword evidence="1" id="KW-0812">Transmembrane</keyword>
<evidence type="ECO:0000313" key="2">
    <source>
        <dbReference type="EMBL" id="PPQ73400.1"/>
    </source>
</evidence>
<gene>
    <name evidence="2" type="ORF">CVT26_015791</name>
</gene>
<keyword evidence="1" id="KW-0472">Membrane</keyword>
<feature type="transmembrane region" description="Helical" evidence="1">
    <location>
        <begin position="169"/>
        <end position="190"/>
    </location>
</feature>
<feature type="transmembrane region" description="Helical" evidence="1">
    <location>
        <begin position="138"/>
        <end position="157"/>
    </location>
</feature>
<proteinExistence type="predicted"/>
<feature type="transmembrane region" description="Helical" evidence="1">
    <location>
        <begin position="268"/>
        <end position="290"/>
    </location>
</feature>
<evidence type="ECO:0000256" key="1">
    <source>
        <dbReference type="SAM" id="Phobius"/>
    </source>
</evidence>
<organism evidence="2 3">
    <name type="scientific">Gymnopilus dilepis</name>
    <dbReference type="NCBI Taxonomy" id="231916"/>
    <lineage>
        <taxon>Eukaryota</taxon>
        <taxon>Fungi</taxon>
        <taxon>Dikarya</taxon>
        <taxon>Basidiomycota</taxon>
        <taxon>Agaricomycotina</taxon>
        <taxon>Agaricomycetes</taxon>
        <taxon>Agaricomycetidae</taxon>
        <taxon>Agaricales</taxon>
        <taxon>Agaricineae</taxon>
        <taxon>Hymenogastraceae</taxon>
        <taxon>Gymnopilus</taxon>
    </lineage>
</organism>
<feature type="transmembrane region" description="Helical" evidence="1">
    <location>
        <begin position="235"/>
        <end position="256"/>
    </location>
</feature>